<evidence type="ECO:0000259" key="3">
    <source>
        <dbReference type="Pfam" id="PF03330"/>
    </source>
</evidence>
<dbReference type="Proteomes" id="UP000054270">
    <property type="component" value="Unassembled WGS sequence"/>
</dbReference>
<name>A0A0D2MLW3_HYPSF</name>
<dbReference type="InterPro" id="IPR036908">
    <property type="entry name" value="RlpA-like_sf"/>
</dbReference>
<dbReference type="Pfam" id="PF03330">
    <property type="entry name" value="DPBB_1"/>
    <property type="match status" value="1"/>
</dbReference>
<evidence type="ECO:0000256" key="1">
    <source>
        <dbReference type="ARBA" id="ARBA00022729"/>
    </source>
</evidence>
<dbReference type="InterPro" id="IPR009009">
    <property type="entry name" value="RlpA-like_DPBB"/>
</dbReference>
<dbReference type="Gene3D" id="2.40.40.10">
    <property type="entry name" value="RlpA-like domain"/>
    <property type="match status" value="1"/>
</dbReference>
<dbReference type="AlphaFoldDB" id="A0A0D2MLW3"/>
<dbReference type="SUPFAM" id="SSF50685">
    <property type="entry name" value="Barwin-like endoglucanases"/>
    <property type="match status" value="1"/>
</dbReference>
<feature type="chain" id="PRO_5002258915" description="RlpA-like protein double-psi beta-barrel domain-containing protein" evidence="2">
    <location>
        <begin position="28"/>
        <end position="123"/>
    </location>
</feature>
<dbReference type="InterPro" id="IPR051477">
    <property type="entry name" value="Expansin_CellWall"/>
</dbReference>
<dbReference type="OMA" id="DATWYNP"/>
<keyword evidence="1 2" id="KW-0732">Signal</keyword>
<feature type="signal peptide" evidence="2">
    <location>
        <begin position="1"/>
        <end position="27"/>
    </location>
</feature>
<organism evidence="4 5">
    <name type="scientific">Hypholoma sublateritium (strain FD-334 SS-4)</name>
    <dbReference type="NCBI Taxonomy" id="945553"/>
    <lineage>
        <taxon>Eukaryota</taxon>
        <taxon>Fungi</taxon>
        <taxon>Dikarya</taxon>
        <taxon>Basidiomycota</taxon>
        <taxon>Agaricomycotina</taxon>
        <taxon>Agaricomycetes</taxon>
        <taxon>Agaricomycetidae</taxon>
        <taxon>Agaricales</taxon>
        <taxon>Agaricineae</taxon>
        <taxon>Strophariaceae</taxon>
        <taxon>Hypholoma</taxon>
    </lineage>
</organism>
<gene>
    <name evidence="4" type="ORF">HYPSUDRAFT_453275</name>
</gene>
<dbReference type="EMBL" id="KN817534">
    <property type="protein sequence ID" value="KJA24893.1"/>
    <property type="molecule type" value="Genomic_DNA"/>
</dbReference>
<protein>
    <recommendedName>
        <fullName evidence="3">RlpA-like protein double-psi beta-barrel domain-containing protein</fullName>
    </recommendedName>
</protein>
<evidence type="ECO:0000256" key="2">
    <source>
        <dbReference type="SAM" id="SignalP"/>
    </source>
</evidence>
<feature type="domain" description="RlpA-like protein double-psi beta-barrel" evidence="3">
    <location>
        <begin position="32"/>
        <end position="119"/>
    </location>
</feature>
<dbReference type="STRING" id="945553.A0A0D2MLW3"/>
<reference evidence="5" key="1">
    <citation type="submission" date="2014-04" db="EMBL/GenBank/DDBJ databases">
        <title>Evolutionary Origins and Diversification of the Mycorrhizal Mutualists.</title>
        <authorList>
            <consortium name="DOE Joint Genome Institute"/>
            <consortium name="Mycorrhizal Genomics Consortium"/>
            <person name="Kohler A."/>
            <person name="Kuo A."/>
            <person name="Nagy L.G."/>
            <person name="Floudas D."/>
            <person name="Copeland A."/>
            <person name="Barry K.W."/>
            <person name="Cichocki N."/>
            <person name="Veneault-Fourrey C."/>
            <person name="LaButti K."/>
            <person name="Lindquist E.A."/>
            <person name="Lipzen A."/>
            <person name="Lundell T."/>
            <person name="Morin E."/>
            <person name="Murat C."/>
            <person name="Riley R."/>
            <person name="Ohm R."/>
            <person name="Sun H."/>
            <person name="Tunlid A."/>
            <person name="Henrissat B."/>
            <person name="Grigoriev I.V."/>
            <person name="Hibbett D.S."/>
            <person name="Martin F."/>
        </authorList>
    </citation>
    <scope>NUCLEOTIDE SEQUENCE [LARGE SCALE GENOMIC DNA]</scope>
    <source>
        <strain evidence="5">FD-334 SS-4</strain>
    </source>
</reference>
<evidence type="ECO:0000313" key="4">
    <source>
        <dbReference type="EMBL" id="KJA24893.1"/>
    </source>
</evidence>
<evidence type="ECO:0000313" key="5">
    <source>
        <dbReference type="Proteomes" id="UP000054270"/>
    </source>
</evidence>
<proteinExistence type="predicted"/>
<accession>A0A0D2MLW3</accession>
<sequence>MYRRNLFVKRILCLVSFLLFLAGSVLANSSKSGGATWFNTGLGACGAFSNNGDNIVALSPVDYAAGLHCFKKINVHHQGKTVTATIVDLCPSCGKSAIDLSQAAFQTLASLDLGMIEVTWEYA</sequence>
<dbReference type="PANTHER" id="PTHR31836">
    <property type="match status" value="1"/>
</dbReference>
<dbReference type="CDD" id="cd22191">
    <property type="entry name" value="DPBB_RlpA_EXP_N-like"/>
    <property type="match status" value="1"/>
</dbReference>
<dbReference type="OrthoDB" id="623670at2759"/>
<dbReference type="PANTHER" id="PTHR31836:SF28">
    <property type="entry name" value="SRCR DOMAIN-CONTAINING PROTEIN-RELATED"/>
    <property type="match status" value="1"/>
</dbReference>
<keyword evidence="5" id="KW-1185">Reference proteome</keyword>